<gene>
    <name evidence="13" type="ORF">MORIYA_1828</name>
</gene>
<dbReference type="Pfam" id="PF00664">
    <property type="entry name" value="ABC_membrane"/>
    <property type="match status" value="1"/>
</dbReference>
<comment type="subcellular location">
    <subcellularLocation>
        <location evidence="1">Cell membrane</location>
        <topology evidence="1">Multi-pass membrane protein</topology>
    </subcellularLocation>
</comment>
<keyword evidence="8 10" id="KW-0472">Membrane</keyword>
<dbReference type="GO" id="GO:0034040">
    <property type="term" value="F:ATPase-coupled lipid transmembrane transporter activity"/>
    <property type="evidence" value="ECO:0007669"/>
    <property type="project" value="TreeGrafter"/>
</dbReference>
<keyword evidence="14" id="KW-1185">Reference proteome</keyword>
<dbReference type="PROSITE" id="PS50929">
    <property type="entry name" value="ABC_TM1F"/>
    <property type="match status" value="1"/>
</dbReference>
<dbReference type="Gene3D" id="1.20.1560.10">
    <property type="entry name" value="ABC transporter type 1, transmembrane domain"/>
    <property type="match status" value="1"/>
</dbReference>
<dbReference type="InterPro" id="IPR027417">
    <property type="entry name" value="P-loop_NTPase"/>
</dbReference>
<feature type="transmembrane region" description="Helical" evidence="10">
    <location>
        <begin position="223"/>
        <end position="240"/>
    </location>
</feature>
<accession>A0A330LQ40</accession>
<evidence type="ECO:0000259" key="11">
    <source>
        <dbReference type="PROSITE" id="PS50893"/>
    </source>
</evidence>
<dbReference type="InterPro" id="IPR039421">
    <property type="entry name" value="Type_1_exporter"/>
</dbReference>
<dbReference type="Proteomes" id="UP000250163">
    <property type="component" value="Chromosome MORIYA"/>
</dbReference>
<evidence type="ECO:0000256" key="10">
    <source>
        <dbReference type="SAM" id="Phobius"/>
    </source>
</evidence>
<dbReference type="InterPro" id="IPR003593">
    <property type="entry name" value="AAA+_ATPase"/>
</dbReference>
<feature type="transmembrane region" description="Helical" evidence="10">
    <location>
        <begin position="116"/>
        <end position="138"/>
    </location>
</feature>
<organism evidence="13 14">
    <name type="scientific">Moritella yayanosii</name>
    <dbReference type="NCBI Taxonomy" id="69539"/>
    <lineage>
        <taxon>Bacteria</taxon>
        <taxon>Pseudomonadati</taxon>
        <taxon>Pseudomonadota</taxon>
        <taxon>Gammaproteobacteria</taxon>
        <taxon>Alteromonadales</taxon>
        <taxon>Moritellaceae</taxon>
        <taxon>Moritella</taxon>
    </lineage>
</organism>
<feature type="domain" description="ABC transporter" evidence="11">
    <location>
        <begin position="399"/>
        <end position="632"/>
    </location>
</feature>
<evidence type="ECO:0000313" key="13">
    <source>
        <dbReference type="EMBL" id="SQD78306.1"/>
    </source>
</evidence>
<dbReference type="KEGG" id="mya:MORIYA_1828"/>
<evidence type="ECO:0000256" key="5">
    <source>
        <dbReference type="ARBA" id="ARBA00022741"/>
    </source>
</evidence>
<dbReference type="Gene3D" id="3.40.50.300">
    <property type="entry name" value="P-loop containing nucleotide triphosphate hydrolases"/>
    <property type="match status" value="1"/>
</dbReference>
<dbReference type="RefSeq" id="WP_232011566.1">
    <property type="nucleotide sequence ID" value="NZ_LS483250.1"/>
</dbReference>
<keyword evidence="7 10" id="KW-1133">Transmembrane helix</keyword>
<evidence type="ECO:0000256" key="2">
    <source>
        <dbReference type="ARBA" id="ARBA00022448"/>
    </source>
</evidence>
<evidence type="ECO:0000256" key="1">
    <source>
        <dbReference type="ARBA" id="ARBA00004651"/>
    </source>
</evidence>
<dbReference type="GO" id="GO:0005886">
    <property type="term" value="C:plasma membrane"/>
    <property type="evidence" value="ECO:0007669"/>
    <property type="project" value="UniProtKB-SubCell"/>
</dbReference>
<name>A0A330LQ40_9GAMM</name>
<dbReference type="EMBL" id="LS483250">
    <property type="protein sequence ID" value="SQD78306.1"/>
    <property type="molecule type" value="Genomic_DNA"/>
</dbReference>
<evidence type="ECO:0000256" key="6">
    <source>
        <dbReference type="ARBA" id="ARBA00022840"/>
    </source>
</evidence>
<sequence>MTEQSAKTSNTEANRTEENSIETKSTEASRSETNTPQQSQTTTGTRITWQLIRQRVLRQKKPLITAHIIAVFATLVSVPIPLMMPLLVDEVLLEKPGAAVQAMQNMFPESWWGPQLYILAILGFVVLLRLSSLVLSVWQARQFTIIGKNLSFFIRNKLMLHLPLVSLTEYETQGSGGISSRCITDVETIDKFLAETLSKLLVSMLTIIGTAAILLWIDWQLGLIILLLNPAVIYFSRSFGKRIKNLKTRENAAFEAFQEALIDTLDAIQQLRTAQREKQYFSRVIEAASELRDSAIQSQWKTDAVNRLSFTIFLIGFEVFRAIAMLMVVFADLTIGQIFAVFGYLWFMMGPVQELLSIQYTYFAASAALKRLNGVFELTQEPQHPCLVDPFANQEGVAVEFKDVCFAYNSENKVIRHVNLVIPKGKKVAIVAVSGGGKSTLVQLLLGLYEKQQGEILINDVPLNQIGYDKVRENIATVLQQPILFNTSIRENLSMGNSFTDDELWQALQVAEMAETIKQLGHGLDTLVGRNGVRLSGGQRQRLAIARMVLSKPKMVVFDEATSALDTETESRLHHNLSEFLADRTTLIIAHRLSAIKQADLIYVLEDGEISQSGQHHELLQVEGLYQTLYGRLQSTH</sequence>
<dbReference type="PROSITE" id="PS00211">
    <property type="entry name" value="ABC_TRANSPORTER_1"/>
    <property type="match status" value="1"/>
</dbReference>
<dbReference type="CDD" id="cd07346">
    <property type="entry name" value="ABC_6TM_exporters"/>
    <property type="match status" value="1"/>
</dbReference>
<evidence type="ECO:0000256" key="3">
    <source>
        <dbReference type="ARBA" id="ARBA00022475"/>
    </source>
</evidence>
<dbReference type="GO" id="GO:0016887">
    <property type="term" value="F:ATP hydrolysis activity"/>
    <property type="evidence" value="ECO:0007669"/>
    <property type="project" value="InterPro"/>
</dbReference>
<evidence type="ECO:0000313" key="14">
    <source>
        <dbReference type="Proteomes" id="UP000250163"/>
    </source>
</evidence>
<protein>
    <submittedName>
        <fullName evidence="13">Putative ABC transporter, ATP-binding protein</fullName>
    </submittedName>
</protein>
<feature type="compositionally biased region" description="Polar residues" evidence="9">
    <location>
        <begin position="1"/>
        <end position="13"/>
    </location>
</feature>
<dbReference type="PANTHER" id="PTHR24221">
    <property type="entry name" value="ATP-BINDING CASSETTE SUB-FAMILY B"/>
    <property type="match status" value="1"/>
</dbReference>
<proteinExistence type="predicted"/>
<feature type="domain" description="ABC transmembrane type-1" evidence="12">
    <location>
        <begin position="68"/>
        <end position="357"/>
    </location>
</feature>
<feature type="region of interest" description="Disordered" evidence="9">
    <location>
        <begin position="1"/>
        <end position="44"/>
    </location>
</feature>
<keyword evidence="6 13" id="KW-0067">ATP-binding</keyword>
<evidence type="ECO:0000256" key="4">
    <source>
        <dbReference type="ARBA" id="ARBA00022692"/>
    </source>
</evidence>
<evidence type="ECO:0000256" key="7">
    <source>
        <dbReference type="ARBA" id="ARBA00022989"/>
    </source>
</evidence>
<feature type="transmembrane region" description="Helical" evidence="10">
    <location>
        <begin position="322"/>
        <end position="347"/>
    </location>
</feature>
<reference evidence="14" key="1">
    <citation type="submission" date="2018-05" db="EMBL/GenBank/DDBJ databases">
        <authorList>
            <person name="Cea G.-C."/>
            <person name="William W."/>
        </authorList>
    </citation>
    <scope>NUCLEOTIDE SEQUENCE [LARGE SCALE GENOMIC DNA]</scope>
    <source>
        <strain evidence="14">DB21MT 5</strain>
    </source>
</reference>
<dbReference type="PROSITE" id="PS50893">
    <property type="entry name" value="ABC_TRANSPORTER_2"/>
    <property type="match status" value="1"/>
</dbReference>
<dbReference type="Pfam" id="PF00005">
    <property type="entry name" value="ABC_tran"/>
    <property type="match status" value="1"/>
</dbReference>
<evidence type="ECO:0000259" key="12">
    <source>
        <dbReference type="PROSITE" id="PS50929"/>
    </source>
</evidence>
<dbReference type="PANTHER" id="PTHR24221:SF233">
    <property type="entry name" value="ATP-BINDING_PERMEASE FUSION ABC TRANSPORTER-RELATED"/>
    <property type="match status" value="1"/>
</dbReference>
<keyword evidence="5" id="KW-0547">Nucleotide-binding</keyword>
<dbReference type="GO" id="GO:0140359">
    <property type="term" value="F:ABC-type transporter activity"/>
    <property type="evidence" value="ECO:0007669"/>
    <property type="project" value="InterPro"/>
</dbReference>
<dbReference type="SUPFAM" id="SSF52540">
    <property type="entry name" value="P-loop containing nucleoside triphosphate hydrolases"/>
    <property type="match status" value="1"/>
</dbReference>
<dbReference type="InterPro" id="IPR036640">
    <property type="entry name" value="ABC1_TM_sf"/>
</dbReference>
<dbReference type="InterPro" id="IPR011527">
    <property type="entry name" value="ABC1_TM_dom"/>
</dbReference>
<keyword evidence="3" id="KW-1003">Cell membrane</keyword>
<dbReference type="GO" id="GO:0005524">
    <property type="term" value="F:ATP binding"/>
    <property type="evidence" value="ECO:0007669"/>
    <property type="project" value="UniProtKB-KW"/>
</dbReference>
<dbReference type="SMART" id="SM00382">
    <property type="entry name" value="AAA"/>
    <property type="match status" value="1"/>
</dbReference>
<dbReference type="SUPFAM" id="SSF90123">
    <property type="entry name" value="ABC transporter transmembrane region"/>
    <property type="match status" value="1"/>
</dbReference>
<feature type="transmembrane region" description="Helical" evidence="10">
    <location>
        <begin position="63"/>
        <end position="84"/>
    </location>
</feature>
<feature type="transmembrane region" description="Helical" evidence="10">
    <location>
        <begin position="200"/>
        <end position="217"/>
    </location>
</feature>
<keyword evidence="2" id="KW-0813">Transport</keyword>
<evidence type="ECO:0000256" key="9">
    <source>
        <dbReference type="SAM" id="MobiDB-lite"/>
    </source>
</evidence>
<dbReference type="InterPro" id="IPR017871">
    <property type="entry name" value="ABC_transporter-like_CS"/>
</dbReference>
<evidence type="ECO:0000256" key="8">
    <source>
        <dbReference type="ARBA" id="ARBA00023136"/>
    </source>
</evidence>
<keyword evidence="4 10" id="KW-0812">Transmembrane</keyword>
<feature type="compositionally biased region" description="Polar residues" evidence="9">
    <location>
        <begin position="31"/>
        <end position="44"/>
    </location>
</feature>
<dbReference type="InterPro" id="IPR003439">
    <property type="entry name" value="ABC_transporter-like_ATP-bd"/>
</dbReference>
<dbReference type="FunFam" id="3.40.50.300:FF:000221">
    <property type="entry name" value="Multidrug ABC transporter ATP-binding protein"/>
    <property type="match status" value="1"/>
</dbReference>
<dbReference type="AlphaFoldDB" id="A0A330LQ40"/>